<dbReference type="KEGG" id="paby:Ga0080574_TMP2238"/>
<dbReference type="Gene3D" id="3.60.21.10">
    <property type="match status" value="1"/>
</dbReference>
<dbReference type="PANTHER" id="PTHR42988:SF2">
    <property type="entry name" value="CYCLIC NUCLEOTIDE PHOSPHODIESTERASE CBUA0032-RELATED"/>
    <property type="match status" value="1"/>
</dbReference>
<reference evidence="6 7" key="1">
    <citation type="submission" date="2016-04" db="EMBL/GenBank/DDBJ databases">
        <title>Deep-sea bacteria in the southern Pacific.</title>
        <authorList>
            <person name="Tang K."/>
        </authorList>
    </citation>
    <scope>NUCLEOTIDE SEQUENCE [LARGE SCALE GENOMIC DNA]</scope>
    <source>
        <strain evidence="6 7">JLT2014</strain>
    </source>
</reference>
<dbReference type="GO" id="GO:0046872">
    <property type="term" value="F:metal ion binding"/>
    <property type="evidence" value="ECO:0007669"/>
    <property type="project" value="UniProtKB-KW"/>
</dbReference>
<dbReference type="InterPro" id="IPR029052">
    <property type="entry name" value="Metallo-depent_PP-like"/>
</dbReference>
<dbReference type="EMBL" id="CP015093">
    <property type="protein sequence ID" value="APZ52572.1"/>
    <property type="molecule type" value="Genomic_DNA"/>
</dbReference>
<dbReference type="Pfam" id="PF00149">
    <property type="entry name" value="Metallophos"/>
    <property type="match status" value="1"/>
</dbReference>
<sequence>MTRVLHLSDLHYGRERAGLEEALLSAIDRLDPDLVAISGDFTQRARVSQFARARGFLDRLTQPWLAVPGNHDTPLDNLWVRMFAPWKRYRSAISPELEPRHETESMVVVGVNTVNRFAWQRGRLSERRIERACAGFAEAGERARIVVLHHPLQHGPEVEKRLMRGAGAALRRFADCGAQIVLSGHLHQTVVAPFRAHPGLLFVQAGTGLSDRLRGGERNTFNLLTLSGPRVSVETWGLEGEGFNLIGTKRYLRDGDRWERLPDAEAQAPEMVSTVRFPLV</sequence>
<dbReference type="CDD" id="cd07400">
    <property type="entry name" value="MPP_1"/>
    <property type="match status" value="1"/>
</dbReference>
<dbReference type="STRING" id="1250539.Ga0080574_TMP2238"/>
<keyword evidence="3" id="KW-0408">Iron</keyword>
<dbReference type="RefSeq" id="WP_076698938.1">
    <property type="nucleotide sequence ID" value="NZ_CP015093.1"/>
</dbReference>
<accession>A0A1P8UT55</accession>
<dbReference type="InterPro" id="IPR004843">
    <property type="entry name" value="Calcineurin-like_PHP"/>
</dbReference>
<keyword evidence="7" id="KW-1185">Reference proteome</keyword>
<keyword evidence="2 6" id="KW-0378">Hydrolase</keyword>
<keyword evidence="1" id="KW-0479">Metal-binding</keyword>
<organism evidence="6 7">
    <name type="scientific">Salipiger abyssi</name>
    <dbReference type="NCBI Taxonomy" id="1250539"/>
    <lineage>
        <taxon>Bacteria</taxon>
        <taxon>Pseudomonadati</taxon>
        <taxon>Pseudomonadota</taxon>
        <taxon>Alphaproteobacteria</taxon>
        <taxon>Rhodobacterales</taxon>
        <taxon>Roseobacteraceae</taxon>
        <taxon>Salipiger</taxon>
    </lineage>
</organism>
<name>A0A1P8UT55_9RHOB</name>
<dbReference type="PANTHER" id="PTHR42988">
    <property type="entry name" value="PHOSPHOHYDROLASE"/>
    <property type="match status" value="1"/>
</dbReference>
<proteinExistence type="inferred from homology"/>
<dbReference type="GO" id="GO:0016787">
    <property type="term" value="F:hydrolase activity"/>
    <property type="evidence" value="ECO:0007669"/>
    <property type="project" value="UniProtKB-KW"/>
</dbReference>
<evidence type="ECO:0000256" key="1">
    <source>
        <dbReference type="ARBA" id="ARBA00022723"/>
    </source>
</evidence>
<gene>
    <name evidence="6" type="ORF">Ga0080574_TMP2238</name>
</gene>
<evidence type="ECO:0000259" key="5">
    <source>
        <dbReference type="Pfam" id="PF00149"/>
    </source>
</evidence>
<dbReference type="AlphaFoldDB" id="A0A1P8UT55"/>
<dbReference type="Proteomes" id="UP000187059">
    <property type="component" value="Chromosome"/>
</dbReference>
<dbReference type="OrthoDB" id="651281at2"/>
<evidence type="ECO:0000256" key="4">
    <source>
        <dbReference type="ARBA" id="ARBA00025742"/>
    </source>
</evidence>
<comment type="similarity">
    <text evidence="4">Belongs to the cyclic nucleotide phosphodiesterase class-III family.</text>
</comment>
<evidence type="ECO:0000256" key="2">
    <source>
        <dbReference type="ARBA" id="ARBA00022801"/>
    </source>
</evidence>
<feature type="domain" description="Calcineurin-like phosphoesterase" evidence="5">
    <location>
        <begin position="3"/>
        <end position="188"/>
    </location>
</feature>
<protein>
    <submittedName>
        <fullName evidence="6">Putative phosphohydrolase</fullName>
    </submittedName>
</protein>
<evidence type="ECO:0000313" key="7">
    <source>
        <dbReference type="Proteomes" id="UP000187059"/>
    </source>
</evidence>
<evidence type="ECO:0000313" key="6">
    <source>
        <dbReference type="EMBL" id="APZ52572.1"/>
    </source>
</evidence>
<evidence type="ECO:0000256" key="3">
    <source>
        <dbReference type="ARBA" id="ARBA00023004"/>
    </source>
</evidence>
<dbReference type="InterPro" id="IPR050884">
    <property type="entry name" value="CNP_phosphodiesterase-III"/>
</dbReference>
<dbReference type="SUPFAM" id="SSF56300">
    <property type="entry name" value="Metallo-dependent phosphatases"/>
    <property type="match status" value="1"/>
</dbReference>